<dbReference type="InterPro" id="IPR022892">
    <property type="entry name" value="RNaseHI"/>
</dbReference>
<name>C4FKE9_9AQUI</name>
<dbReference type="NCBIfam" id="NF001236">
    <property type="entry name" value="PRK00203.1"/>
    <property type="match status" value="1"/>
</dbReference>
<evidence type="ECO:0000259" key="12">
    <source>
        <dbReference type="PROSITE" id="PS50879"/>
    </source>
</evidence>
<dbReference type="Gene3D" id="3.30.420.10">
    <property type="entry name" value="Ribonuclease H-like superfamily/Ribonuclease H"/>
    <property type="match status" value="1"/>
</dbReference>
<comment type="function">
    <text evidence="2 11">Endonuclease that specifically degrades the RNA of RNA-DNA hybrids.</text>
</comment>
<keyword evidence="7 11" id="KW-0479">Metal-binding</keyword>
<dbReference type="GO" id="GO:0004523">
    <property type="term" value="F:RNA-DNA hybrid ribonuclease activity"/>
    <property type="evidence" value="ECO:0007669"/>
    <property type="project" value="UniProtKB-UniRule"/>
</dbReference>
<feature type="binding site" evidence="11">
    <location>
        <position position="133"/>
    </location>
    <ligand>
        <name>Mg(2+)</name>
        <dbReference type="ChEBI" id="CHEBI:18420"/>
        <label>2</label>
    </ligand>
</feature>
<dbReference type="EMBL" id="ABZS01000094">
    <property type="protein sequence ID" value="EEP60447.1"/>
    <property type="molecule type" value="Genomic_DNA"/>
</dbReference>
<dbReference type="InterPro" id="IPR002156">
    <property type="entry name" value="RNaseH_domain"/>
</dbReference>
<comment type="subunit">
    <text evidence="4 11">Monomer.</text>
</comment>
<keyword evidence="14" id="KW-1185">Reference proteome</keyword>
<sequence>MKTLKIFADGSSLGNPGPGGYCSIITDGEKKAVVKGGEKLTTNNRMELMAVIKALEKIKNSYNIELYTDSKYVVDGINSWLEKWKKNGWKTSNKKDVLNIDLWQKLDQLLQRHNVKAYWIKGHNGHPENEYCDKVAKMEALKYMQNEEK</sequence>
<evidence type="ECO:0000313" key="14">
    <source>
        <dbReference type="Proteomes" id="UP000005540"/>
    </source>
</evidence>
<evidence type="ECO:0000256" key="4">
    <source>
        <dbReference type="ARBA" id="ARBA00011245"/>
    </source>
</evidence>
<accession>C4FKE9</accession>
<protein>
    <recommendedName>
        <fullName evidence="5 11">Ribonuclease H</fullName>
        <shortName evidence="11">RNase H</shortName>
        <ecNumber evidence="5 11">3.1.26.4</ecNumber>
    </recommendedName>
</protein>
<dbReference type="HAMAP" id="MF_00042">
    <property type="entry name" value="RNase_H"/>
    <property type="match status" value="1"/>
</dbReference>
<dbReference type="PROSITE" id="PS50879">
    <property type="entry name" value="RNASE_H_1"/>
    <property type="match status" value="1"/>
</dbReference>
<proteinExistence type="inferred from homology"/>
<keyword evidence="9 11" id="KW-0378">Hydrolase</keyword>
<evidence type="ECO:0000256" key="8">
    <source>
        <dbReference type="ARBA" id="ARBA00022759"/>
    </source>
</evidence>
<dbReference type="AlphaFoldDB" id="C4FKE9"/>
<dbReference type="GO" id="GO:0000287">
    <property type="term" value="F:magnesium ion binding"/>
    <property type="evidence" value="ECO:0007669"/>
    <property type="project" value="UniProtKB-UniRule"/>
</dbReference>
<gene>
    <name evidence="11 13" type="primary">rnhA</name>
    <name evidence="13" type="ORF">SULYE_1049</name>
</gene>
<comment type="subcellular location">
    <subcellularLocation>
        <location evidence="11">Cytoplasm</location>
    </subcellularLocation>
</comment>
<dbReference type="CDD" id="cd09278">
    <property type="entry name" value="RNase_HI_prokaryote_like"/>
    <property type="match status" value="1"/>
</dbReference>
<comment type="cofactor">
    <cofactor evidence="11">
        <name>Mg(2+)</name>
        <dbReference type="ChEBI" id="CHEBI:18420"/>
    </cofactor>
    <text evidence="11">Binds 1 Mg(2+) ion per subunit. May bind a second metal ion at a regulatory site, or after substrate binding.</text>
</comment>
<evidence type="ECO:0000256" key="1">
    <source>
        <dbReference type="ARBA" id="ARBA00000077"/>
    </source>
</evidence>
<feature type="binding site" evidence="11">
    <location>
        <position position="47"/>
    </location>
    <ligand>
        <name>Mg(2+)</name>
        <dbReference type="ChEBI" id="CHEBI:18420"/>
        <label>1</label>
    </ligand>
</feature>
<evidence type="ECO:0000313" key="13">
    <source>
        <dbReference type="EMBL" id="EEP60447.1"/>
    </source>
</evidence>
<reference evidence="13 14" key="1">
    <citation type="submission" date="2009-04" db="EMBL/GenBank/DDBJ databases">
        <authorList>
            <person name="Reysenbach A.-L."/>
            <person name="Heidelberg J.F."/>
            <person name="Nelson W.C."/>
        </authorList>
    </citation>
    <scope>NUCLEOTIDE SEQUENCE [LARGE SCALE GENOMIC DNA]</scope>
    <source>
        <strain evidence="13 14">SS-5</strain>
    </source>
</reference>
<dbReference type="PANTHER" id="PTHR10642">
    <property type="entry name" value="RIBONUCLEASE H1"/>
    <property type="match status" value="1"/>
</dbReference>
<dbReference type="InterPro" id="IPR050092">
    <property type="entry name" value="RNase_H"/>
</dbReference>
<dbReference type="Proteomes" id="UP000005540">
    <property type="component" value="Unassembled WGS sequence"/>
</dbReference>
<evidence type="ECO:0000256" key="7">
    <source>
        <dbReference type="ARBA" id="ARBA00022723"/>
    </source>
</evidence>
<dbReference type="OrthoDB" id="7845843at2"/>
<comment type="catalytic activity">
    <reaction evidence="1 11">
        <text>Endonucleolytic cleavage to 5'-phosphomonoester.</text>
        <dbReference type="EC" id="3.1.26.4"/>
    </reaction>
</comment>
<evidence type="ECO:0000256" key="5">
    <source>
        <dbReference type="ARBA" id="ARBA00012180"/>
    </source>
</evidence>
<keyword evidence="6 11" id="KW-0540">Nuclease</keyword>
<feature type="binding site" evidence="11">
    <location>
        <position position="9"/>
    </location>
    <ligand>
        <name>Mg(2+)</name>
        <dbReference type="ChEBI" id="CHEBI:18420"/>
        <label>2</label>
    </ligand>
</feature>
<feature type="domain" description="RNase H type-1" evidence="12">
    <location>
        <begin position="1"/>
        <end position="141"/>
    </location>
</feature>
<organism evidence="13 14">
    <name type="scientific">Sulfurihydrogenibium yellowstonense SS-5</name>
    <dbReference type="NCBI Taxonomy" id="432331"/>
    <lineage>
        <taxon>Bacteria</taxon>
        <taxon>Pseudomonadati</taxon>
        <taxon>Aquificota</taxon>
        <taxon>Aquificia</taxon>
        <taxon>Aquificales</taxon>
        <taxon>Hydrogenothermaceae</taxon>
        <taxon>Sulfurihydrogenibium</taxon>
    </lineage>
</organism>
<evidence type="ECO:0000256" key="6">
    <source>
        <dbReference type="ARBA" id="ARBA00022722"/>
    </source>
</evidence>
<dbReference type="InterPro" id="IPR012337">
    <property type="entry name" value="RNaseH-like_sf"/>
</dbReference>
<evidence type="ECO:0000256" key="2">
    <source>
        <dbReference type="ARBA" id="ARBA00004065"/>
    </source>
</evidence>
<dbReference type="GO" id="GO:0005737">
    <property type="term" value="C:cytoplasm"/>
    <property type="evidence" value="ECO:0007669"/>
    <property type="project" value="UniProtKB-SubCell"/>
</dbReference>
<dbReference type="FunFam" id="3.30.420.10:FF:000089">
    <property type="entry name" value="Ribonuclease H"/>
    <property type="match status" value="1"/>
</dbReference>
<evidence type="ECO:0000256" key="10">
    <source>
        <dbReference type="ARBA" id="ARBA00022842"/>
    </source>
</evidence>
<dbReference type="GO" id="GO:0043137">
    <property type="term" value="P:DNA replication, removal of RNA primer"/>
    <property type="evidence" value="ECO:0007669"/>
    <property type="project" value="TreeGrafter"/>
</dbReference>
<evidence type="ECO:0000256" key="3">
    <source>
        <dbReference type="ARBA" id="ARBA00005300"/>
    </source>
</evidence>
<dbReference type="GO" id="GO:0003676">
    <property type="term" value="F:nucleic acid binding"/>
    <property type="evidence" value="ECO:0007669"/>
    <property type="project" value="InterPro"/>
</dbReference>
<comment type="caution">
    <text evidence="13">The sequence shown here is derived from an EMBL/GenBank/DDBJ whole genome shotgun (WGS) entry which is preliminary data.</text>
</comment>
<dbReference type="InterPro" id="IPR036397">
    <property type="entry name" value="RNaseH_sf"/>
</dbReference>
<evidence type="ECO:0000256" key="9">
    <source>
        <dbReference type="ARBA" id="ARBA00022801"/>
    </source>
</evidence>
<keyword evidence="11" id="KW-0963">Cytoplasm</keyword>
<comment type="similarity">
    <text evidence="3 11">Belongs to the RNase H family.</text>
</comment>
<dbReference type="EC" id="3.1.26.4" evidence="5 11"/>
<evidence type="ECO:0000256" key="11">
    <source>
        <dbReference type="HAMAP-Rule" id="MF_00042"/>
    </source>
</evidence>
<feature type="binding site" evidence="11">
    <location>
        <position position="9"/>
    </location>
    <ligand>
        <name>Mg(2+)</name>
        <dbReference type="ChEBI" id="CHEBI:18420"/>
        <label>1</label>
    </ligand>
</feature>
<dbReference type="SUPFAM" id="SSF53098">
    <property type="entry name" value="Ribonuclease H-like"/>
    <property type="match status" value="1"/>
</dbReference>
<keyword evidence="8 11" id="KW-0255">Endonuclease</keyword>
<keyword evidence="10 11" id="KW-0460">Magnesium</keyword>
<dbReference type="RefSeq" id="WP_007547103.1">
    <property type="nucleotide sequence ID" value="NZ_ABZS01000094.1"/>
</dbReference>
<feature type="binding site" evidence="11">
    <location>
        <position position="69"/>
    </location>
    <ligand>
        <name>Mg(2+)</name>
        <dbReference type="ChEBI" id="CHEBI:18420"/>
        <label>1</label>
    </ligand>
</feature>
<dbReference type="Pfam" id="PF00075">
    <property type="entry name" value="RNase_H"/>
    <property type="match status" value="1"/>
</dbReference>
<dbReference type="PANTHER" id="PTHR10642:SF26">
    <property type="entry name" value="RIBONUCLEASE H1"/>
    <property type="match status" value="1"/>
</dbReference>